<dbReference type="Bgee" id="ENSMMUG00000062803">
    <property type="expression patterns" value="Expressed in ileum and 11 other cell types or tissues"/>
</dbReference>
<dbReference type="PANTHER" id="PTHR12138:SF152">
    <property type="entry name" value="C2H2-TYPE DOMAIN-CONTAINING PROTEIN"/>
    <property type="match status" value="1"/>
</dbReference>
<reference evidence="2" key="3">
    <citation type="submission" date="2025-08" db="UniProtKB">
        <authorList>
            <consortium name="Ensembl"/>
        </authorList>
    </citation>
    <scope>IDENTIFICATION</scope>
    <source>
        <strain evidence="2">17573</strain>
    </source>
</reference>
<dbReference type="Proteomes" id="UP000006718">
    <property type="component" value="Chromosome 2"/>
</dbReference>
<dbReference type="PRINTS" id="PR02045">
    <property type="entry name" value="F138DOMAIN"/>
</dbReference>
<evidence type="ECO:0000313" key="2">
    <source>
        <dbReference type="Ensembl" id="ENSMMUP00000075752.1"/>
    </source>
</evidence>
<name>A0A5F8AEE1_MACMU</name>
<reference evidence="3" key="1">
    <citation type="journal article" date="2007" name="Science">
        <title>Evolutionary and biomedical insights from the rhesus macaque genome.</title>
        <authorList>
            <person name="Gibbs R.A."/>
            <person name="Rogers J."/>
            <person name="Katze M.G."/>
            <person name="Bumgarner R."/>
            <person name="Weinstock G.M."/>
            <person name="Mardis E.R."/>
            <person name="Remington K.A."/>
            <person name="Strausberg R.L."/>
            <person name="Venter J.C."/>
            <person name="Wilson R.K."/>
            <person name="Batzer M.A."/>
            <person name="Bustamante C.D."/>
            <person name="Eichler E.E."/>
            <person name="Hahn M.W."/>
            <person name="Hardison R.C."/>
            <person name="Makova K.D."/>
            <person name="Miller W."/>
            <person name="Milosavljevic A."/>
            <person name="Palermo R.E."/>
            <person name="Siepel A."/>
            <person name="Sikela J.M."/>
            <person name="Attaway T."/>
            <person name="Bell S."/>
            <person name="Bernard K.E."/>
            <person name="Buhay C.J."/>
            <person name="Chandrabose M.N."/>
            <person name="Dao M."/>
            <person name="Davis C."/>
            <person name="Delehaunty K.D."/>
            <person name="Ding Y."/>
            <person name="Dinh H.H."/>
            <person name="Dugan-Rocha S."/>
            <person name="Fulton L.A."/>
            <person name="Gabisi R.A."/>
            <person name="Garner T.T."/>
            <person name="Godfrey J."/>
            <person name="Hawes A.C."/>
            <person name="Hernandez J."/>
            <person name="Hines S."/>
            <person name="Holder M."/>
            <person name="Hume J."/>
            <person name="Jhangiani S.N."/>
            <person name="Joshi V."/>
            <person name="Khan Z.M."/>
            <person name="Kirkness E.F."/>
            <person name="Cree A."/>
            <person name="Fowler R.G."/>
            <person name="Lee S."/>
            <person name="Lewis L.R."/>
            <person name="Li Z."/>
            <person name="Liu Y.-S."/>
            <person name="Moore S.M."/>
            <person name="Muzny D."/>
            <person name="Nazareth L.V."/>
            <person name="Ngo D.N."/>
            <person name="Okwuonu G.O."/>
            <person name="Pai G."/>
            <person name="Parker D."/>
            <person name="Paul H.A."/>
            <person name="Pfannkoch C."/>
            <person name="Pohl C.S."/>
            <person name="Rogers Y.-H.C."/>
            <person name="Ruiz S.J."/>
            <person name="Sabo A."/>
            <person name="Santibanez J."/>
            <person name="Schneider B.W."/>
            <person name="Smith S.M."/>
            <person name="Sodergren E."/>
            <person name="Svatek A.F."/>
            <person name="Utterback T.R."/>
            <person name="Vattathil S."/>
            <person name="Warren W."/>
            <person name="White C.S."/>
            <person name="Chinwalla A.T."/>
            <person name="Feng Y."/>
            <person name="Halpern A.L."/>
            <person name="Hillier L.W."/>
            <person name="Huang X."/>
            <person name="Minx P."/>
            <person name="Nelson J.O."/>
            <person name="Pepin K.H."/>
            <person name="Qin X."/>
            <person name="Sutton G.G."/>
            <person name="Venter E."/>
            <person name="Walenz B.P."/>
            <person name="Wallis J.W."/>
            <person name="Worley K.C."/>
            <person name="Yang S.-P."/>
            <person name="Jones S.M."/>
            <person name="Marra M.A."/>
            <person name="Rocchi M."/>
            <person name="Schein J.E."/>
            <person name="Baertsch R."/>
            <person name="Clarke L."/>
            <person name="Csuros M."/>
            <person name="Glasscock J."/>
            <person name="Harris R.A."/>
            <person name="Havlak P."/>
            <person name="Jackson A.R."/>
            <person name="Jiang H."/>
            <person name="Liu Y."/>
            <person name="Messina D.N."/>
            <person name="Shen Y."/>
            <person name="Song H.X.-Z."/>
            <person name="Wylie T."/>
            <person name="Zhang L."/>
            <person name="Birney E."/>
            <person name="Han K."/>
            <person name="Konkel M.K."/>
            <person name="Lee J."/>
            <person name="Smit A.F.A."/>
            <person name="Ullmer B."/>
            <person name="Wang H."/>
            <person name="Xing J."/>
            <person name="Burhans R."/>
            <person name="Cheng Z."/>
            <person name="Karro J.E."/>
            <person name="Ma J."/>
            <person name="Raney B."/>
            <person name="She X."/>
            <person name="Cox M.J."/>
            <person name="Demuth J.P."/>
            <person name="Dumas L.J."/>
            <person name="Han S.-G."/>
            <person name="Hopkins J."/>
            <person name="Karimpour-Fard A."/>
            <person name="Kim Y.H."/>
            <person name="Pollack J.R."/>
            <person name="Vinar T."/>
            <person name="Addo-Quaye C."/>
            <person name="Degenhardt J."/>
            <person name="Denby A."/>
            <person name="Hubisz M.J."/>
            <person name="Indap A."/>
            <person name="Kosiol C."/>
            <person name="Lahn B.T."/>
            <person name="Lawson H.A."/>
            <person name="Marklein A."/>
            <person name="Nielsen R."/>
            <person name="Vallender E.J."/>
            <person name="Clark A.G."/>
            <person name="Ferguson B."/>
            <person name="Hernandez R.D."/>
            <person name="Hirani K."/>
            <person name="Kehrer-Sawatzki H."/>
            <person name="Kolb J."/>
            <person name="Patil S."/>
            <person name="Pu L.-L."/>
            <person name="Ren Y."/>
            <person name="Smith D.G."/>
            <person name="Wheeler D.A."/>
            <person name="Schenck I."/>
            <person name="Ball E.V."/>
            <person name="Chen R."/>
            <person name="Cooper D.N."/>
            <person name="Giardine B."/>
            <person name="Hsu F."/>
            <person name="Kent W.J."/>
            <person name="Lesk A."/>
            <person name="Nelson D.L."/>
            <person name="O'brien W.E."/>
            <person name="Pruefer K."/>
            <person name="Stenson P.D."/>
            <person name="Wallace J.C."/>
            <person name="Ke H."/>
            <person name="Liu X.-M."/>
            <person name="Wang P."/>
            <person name="Xiang A.P."/>
            <person name="Yang F."/>
            <person name="Barber G.P."/>
            <person name="Haussler D."/>
            <person name="Karolchik D."/>
            <person name="Kern A.D."/>
            <person name="Kuhn R.M."/>
            <person name="Smith K.E."/>
            <person name="Zwieg A.S."/>
        </authorList>
    </citation>
    <scope>NUCLEOTIDE SEQUENCE [LARGE SCALE GENOMIC DNA]</scope>
    <source>
        <strain evidence="3">17573</strain>
    </source>
</reference>
<sequence length="205" mass="23787">MKFFPGPMSRKAFPRFSFRVFFFFFFFFFFFETGSHSVSQDGVQWCNLVHCNLYLLGSSNSHASASRVAGITGIHHYAWLFFVFLVEMGFCYVGQAGFELLALSDSSASASQSARVTGVSHCAQPNFLYNEKKGSTFNLLHMASQLSQHCLLNRESIFRCLFLSTLSKIKWWYLYDFISRFFILFHWSVCLFLYQYHAVLFIVVL</sequence>
<organism evidence="2 3">
    <name type="scientific">Macaca mulatta</name>
    <name type="common">Rhesus macaque</name>
    <dbReference type="NCBI Taxonomy" id="9544"/>
    <lineage>
        <taxon>Eukaryota</taxon>
        <taxon>Metazoa</taxon>
        <taxon>Chordata</taxon>
        <taxon>Craniata</taxon>
        <taxon>Vertebrata</taxon>
        <taxon>Euteleostomi</taxon>
        <taxon>Mammalia</taxon>
        <taxon>Eutheria</taxon>
        <taxon>Euarchontoglires</taxon>
        <taxon>Primates</taxon>
        <taxon>Haplorrhini</taxon>
        <taxon>Catarrhini</taxon>
        <taxon>Cercopithecidae</taxon>
        <taxon>Cercopithecinae</taxon>
        <taxon>Macaca</taxon>
    </lineage>
</organism>
<keyword evidence="1" id="KW-0472">Membrane</keyword>
<evidence type="ECO:0000313" key="3">
    <source>
        <dbReference type="Proteomes" id="UP000006718"/>
    </source>
</evidence>
<protein>
    <submittedName>
        <fullName evidence="2">Uncharacterized protein</fullName>
    </submittedName>
</protein>
<dbReference type="PANTHER" id="PTHR12138">
    <property type="entry name" value="PRIMATE-EXPANDED PROTEIN FAMILY"/>
    <property type="match status" value="1"/>
</dbReference>
<dbReference type="Ensembl" id="ENSMMUT00000098634.1">
    <property type="protein sequence ID" value="ENSMMUP00000075752.1"/>
    <property type="gene ID" value="ENSMMUG00000062803.1"/>
</dbReference>
<evidence type="ECO:0000256" key="1">
    <source>
        <dbReference type="SAM" id="Phobius"/>
    </source>
</evidence>
<accession>A0A5F8AEE1</accession>
<reference evidence="2" key="2">
    <citation type="submission" date="2019-01" db="EMBL/GenBank/DDBJ databases">
        <authorList>
            <person name="Graves T."/>
            <person name="Eichler E.E."/>
            <person name="Wilson R.K."/>
        </authorList>
    </citation>
    <scope>NUCLEOTIDE SEQUENCE [LARGE SCALE GENOMIC DNA]</scope>
    <source>
        <strain evidence="2">17573</strain>
    </source>
</reference>
<dbReference type="AlphaFoldDB" id="A0A5F8AEE1"/>
<keyword evidence="1" id="KW-1133">Transmembrane helix</keyword>
<keyword evidence="3" id="KW-1185">Reference proteome</keyword>
<dbReference type="GeneTree" id="ENSGT01120000271815"/>
<feature type="transmembrane region" description="Helical" evidence="1">
    <location>
        <begin position="181"/>
        <end position="204"/>
    </location>
</feature>
<proteinExistence type="predicted"/>
<dbReference type="InParanoid" id="A0A5F8AEE1"/>
<dbReference type="VEuPathDB" id="HostDB:ENSMMUG00000062803"/>
<keyword evidence="1" id="KW-0812">Transmembrane</keyword>
<reference evidence="2" key="4">
    <citation type="submission" date="2025-09" db="UniProtKB">
        <authorList>
            <consortium name="Ensembl"/>
        </authorList>
    </citation>
    <scope>IDENTIFICATION</scope>
    <source>
        <strain evidence="2">17573</strain>
    </source>
</reference>